<organism evidence="1 2">
    <name type="scientific">Sphingomonas plantiphila</name>
    <dbReference type="NCBI Taxonomy" id="3163295"/>
    <lineage>
        <taxon>Bacteria</taxon>
        <taxon>Pseudomonadati</taxon>
        <taxon>Pseudomonadota</taxon>
        <taxon>Alphaproteobacteria</taxon>
        <taxon>Sphingomonadales</taxon>
        <taxon>Sphingomonadaceae</taxon>
        <taxon>Sphingomonas</taxon>
    </lineage>
</organism>
<evidence type="ECO:0008006" key="3">
    <source>
        <dbReference type="Google" id="ProtNLM"/>
    </source>
</evidence>
<sequence length="1709" mass="182471">MARATSIISTSGAGFSLEARIAATYLAAILAQTSGPGDDAAKVVRRVEFQRTAPAAGFDDLHLLLSSPTGGDAISYLQIKRTLTGARSEEAFRRPIADAAQLIMGGDHDETLFRILASESAISPRDVDRARDAAKLSSDAADFWTRWNAPGASSASEREFTTAVEWVIEQDVGGADRELAWKVVSRMGITVVDADQAGSQAKARAFDQLQAALASGDRGEAADLHDALCAFAEDAAKVAGGVDRAKLLAELAPRFRLLAAPSARADLARIRDDGKAALASIRHDVAGVSLARTSLCDRLDDVLGETAGLRLGGDAGTGKSAVLRRLSERQRARGAGLLVLKHDRVTARTWAEHAAGTNLQAPLAQIIAELAAGGSAVLVVDGYDRMVEAGLGGLIGEVCDAIEASPCAPLWRCIVSSRDSAGPGPALDLPLLRDATPWTVGVPDDDDLAFLADAFPHLGDLMSRRGYADLNRNLFFIDQMARNPSVAGASSELDLMQAWARRGATETPRHPTRDATLRALGGQRLLRPFGPLPKPADESAIALLASERTLDVPAYRDVVTFGHDIYEDWTVARALDARRSEIPAILLAAGQPLSWMRAVRLAAETALETDGPGGWRALHDLLGDGALDPVWRRIALTAPLHSPRAAILLDGLEPTLLDDGGRLLADLVDTLLALEVRPHPTVLTAPEFAGMNPDRRRRVALAAAVPRVAPWHGFLMWSVGRWATWPKFLVPALTRVTLTWLRLPGRGRPLAGRLVVQCLAWLRELDAIHAMPFDKWQERSRLLAEMGADRSGSADPVRDQLRQAVANGAADATAEVDAYLANLLDGGDRGGAEFVDGPGVIPSVLPARFVDLIVSTMVMRHDPEGPLDYAVEQSGGIRDQGHFFPASPVRAGCDLLFAADEDQALRLLEALSAAAASVWRRRQAGGGLTARPLTIDHAEGAATLWGDQYVYKWARGLLGPRLLGSLLLAADDWFAAQIAAGRPLDELCAKLLRHSHLVASASICVAGAKKGRLSSVKLRQALPLLVNPRLWGYDLRQSLDDTSGTAFGIGWRQGDEHAYRAALATRNRRTSLLPLVEGLVAPLHLIQDEALKAEFAAAVALWRVEDMADFDEQLTSEGDEAELADELENWRAKADPANWQAEPTGEPGAFSIGYEPPGPLSQRAAEAVERKEEMEEGAPLLDWAFGHARGGTTRKGQTFMDALPIAKAMDAPDLFAHALDLHPGYAIRAQGVAAVAAALATHAAPEVLAGEIDWVVSVLGRAALVDHASSALHYEDSALDDDAAASAARGLGALAMRGLADADHLRIWLGLVASPFRDIAKAALEPAAAFCPLSPSGAAAALSVSATSMLYAWEPFGRDIEVNMRTARAARCLDAIDAAVTANAEGRIEAPSFPRPVTEHFVGGDATNPCAGEPQNQFDHYRASTVWSQLDVTALSAVPPIKDALLGYFSDALAWYASYMAFQDARGWSSPARLMKWESVLGRLSGRLAPLLPPETAVERLVEPAAAMGDAKARSDLLADLLDGFAHAMVEGDLPLDAGFETVWRAASDALFETARSEWSGRYDPDETPLSAAAFAHYGLPVFEPGWRRAAELTTLLGDWVAACARYRFSAGLVSSLVAHAGAAFAPQPGLDWLEAIIEAHRSTTPEDWRSEVGRPAGELLATLWGRSTLEQRRADVVRFRSAAAVLADRGVAAATELLPEIAVVQASG</sequence>
<evidence type="ECO:0000313" key="1">
    <source>
        <dbReference type="EMBL" id="MFL9840576.1"/>
    </source>
</evidence>
<name>A0ABW8YJV1_9SPHN</name>
<reference evidence="1 2" key="1">
    <citation type="submission" date="2024-06" db="EMBL/GenBank/DDBJ databases">
        <authorList>
            <person name="Kaempfer P."/>
            <person name="Viver T."/>
        </authorList>
    </citation>
    <scope>NUCLEOTIDE SEQUENCE [LARGE SCALE GENOMIC DNA]</scope>
    <source>
        <strain evidence="1 2">ST-64</strain>
    </source>
</reference>
<gene>
    <name evidence="1" type="ORF">ABS767_06335</name>
</gene>
<dbReference type="Proteomes" id="UP001629244">
    <property type="component" value="Unassembled WGS sequence"/>
</dbReference>
<proteinExistence type="predicted"/>
<evidence type="ECO:0000313" key="2">
    <source>
        <dbReference type="Proteomes" id="UP001629244"/>
    </source>
</evidence>
<comment type="caution">
    <text evidence="1">The sequence shown here is derived from an EMBL/GenBank/DDBJ whole genome shotgun (WGS) entry which is preliminary data.</text>
</comment>
<protein>
    <recommendedName>
        <fullName evidence="3">ATP-binding protein</fullName>
    </recommendedName>
</protein>
<dbReference type="EMBL" id="JBELQC010000001">
    <property type="protein sequence ID" value="MFL9840576.1"/>
    <property type="molecule type" value="Genomic_DNA"/>
</dbReference>
<accession>A0ABW8YJV1</accession>
<keyword evidence="2" id="KW-1185">Reference proteome</keyword>
<dbReference type="RefSeq" id="WP_408077511.1">
    <property type="nucleotide sequence ID" value="NZ_JBELQC010000001.1"/>
</dbReference>